<name>A0A2G2Z3K4_CAPAN</name>
<evidence type="ECO:0000313" key="3">
    <source>
        <dbReference type="Proteomes" id="UP000222542"/>
    </source>
</evidence>
<protein>
    <submittedName>
        <fullName evidence="2">Uncharacterized protein</fullName>
    </submittedName>
</protein>
<feature type="compositionally biased region" description="Basic residues" evidence="1">
    <location>
        <begin position="366"/>
        <end position="376"/>
    </location>
</feature>
<gene>
    <name evidence="2" type="ORF">T459_20081</name>
</gene>
<proteinExistence type="predicted"/>
<organism evidence="2 3">
    <name type="scientific">Capsicum annuum</name>
    <name type="common">Capsicum pepper</name>
    <dbReference type="NCBI Taxonomy" id="4072"/>
    <lineage>
        <taxon>Eukaryota</taxon>
        <taxon>Viridiplantae</taxon>
        <taxon>Streptophyta</taxon>
        <taxon>Embryophyta</taxon>
        <taxon>Tracheophyta</taxon>
        <taxon>Spermatophyta</taxon>
        <taxon>Magnoliopsida</taxon>
        <taxon>eudicotyledons</taxon>
        <taxon>Gunneridae</taxon>
        <taxon>Pentapetalae</taxon>
        <taxon>asterids</taxon>
        <taxon>lamiids</taxon>
        <taxon>Solanales</taxon>
        <taxon>Solanaceae</taxon>
        <taxon>Solanoideae</taxon>
        <taxon>Capsiceae</taxon>
        <taxon>Capsicum</taxon>
    </lineage>
</organism>
<feature type="compositionally biased region" description="Basic and acidic residues" evidence="1">
    <location>
        <begin position="345"/>
        <end position="365"/>
    </location>
</feature>
<accession>A0A2G2Z3K4</accession>
<feature type="region of interest" description="Disordered" evidence="1">
    <location>
        <begin position="345"/>
        <end position="391"/>
    </location>
</feature>
<evidence type="ECO:0000313" key="2">
    <source>
        <dbReference type="EMBL" id="PHT76559.1"/>
    </source>
</evidence>
<comment type="caution">
    <text evidence="2">The sequence shown here is derived from an EMBL/GenBank/DDBJ whole genome shotgun (WGS) entry which is preliminary data.</text>
</comment>
<dbReference type="Gramene" id="PHT76559">
    <property type="protein sequence ID" value="PHT76559"/>
    <property type="gene ID" value="T459_20081"/>
</dbReference>
<dbReference type="EMBL" id="AYRZ02000007">
    <property type="protein sequence ID" value="PHT76559.1"/>
    <property type="molecule type" value="Genomic_DNA"/>
</dbReference>
<reference evidence="2 3" key="2">
    <citation type="journal article" date="2017" name="Genome Biol.">
        <title>New reference genome sequences of hot pepper reveal the massive evolution of plant disease-resistance genes by retroduplication.</title>
        <authorList>
            <person name="Kim S."/>
            <person name="Park J."/>
            <person name="Yeom S.I."/>
            <person name="Kim Y.M."/>
            <person name="Seo E."/>
            <person name="Kim K.T."/>
            <person name="Kim M.S."/>
            <person name="Lee J.M."/>
            <person name="Cheong K."/>
            <person name="Shin H.S."/>
            <person name="Kim S.B."/>
            <person name="Han K."/>
            <person name="Lee J."/>
            <person name="Park M."/>
            <person name="Lee H.A."/>
            <person name="Lee H.Y."/>
            <person name="Lee Y."/>
            <person name="Oh S."/>
            <person name="Lee J.H."/>
            <person name="Choi E."/>
            <person name="Choi E."/>
            <person name="Lee S.E."/>
            <person name="Jeon J."/>
            <person name="Kim H."/>
            <person name="Choi G."/>
            <person name="Song H."/>
            <person name="Lee J."/>
            <person name="Lee S.C."/>
            <person name="Kwon J.K."/>
            <person name="Lee H.Y."/>
            <person name="Koo N."/>
            <person name="Hong Y."/>
            <person name="Kim R.W."/>
            <person name="Kang W.H."/>
            <person name="Huh J.H."/>
            <person name="Kang B.C."/>
            <person name="Yang T.J."/>
            <person name="Lee Y.H."/>
            <person name="Bennetzen J.L."/>
            <person name="Choi D."/>
        </authorList>
    </citation>
    <scope>NUCLEOTIDE SEQUENCE [LARGE SCALE GENOMIC DNA]</scope>
    <source>
        <strain evidence="3">cv. CM334</strain>
    </source>
</reference>
<keyword evidence="3" id="KW-1185">Reference proteome</keyword>
<dbReference type="Proteomes" id="UP000222542">
    <property type="component" value="Unassembled WGS sequence"/>
</dbReference>
<reference evidence="2 3" key="1">
    <citation type="journal article" date="2014" name="Nat. Genet.">
        <title>Genome sequence of the hot pepper provides insights into the evolution of pungency in Capsicum species.</title>
        <authorList>
            <person name="Kim S."/>
            <person name="Park M."/>
            <person name="Yeom S.I."/>
            <person name="Kim Y.M."/>
            <person name="Lee J.M."/>
            <person name="Lee H.A."/>
            <person name="Seo E."/>
            <person name="Choi J."/>
            <person name="Cheong K."/>
            <person name="Kim K.T."/>
            <person name="Jung K."/>
            <person name="Lee G.W."/>
            <person name="Oh S.K."/>
            <person name="Bae C."/>
            <person name="Kim S.B."/>
            <person name="Lee H.Y."/>
            <person name="Kim S.Y."/>
            <person name="Kim M.S."/>
            <person name="Kang B.C."/>
            <person name="Jo Y.D."/>
            <person name="Yang H.B."/>
            <person name="Jeong H.J."/>
            <person name="Kang W.H."/>
            <person name="Kwon J.K."/>
            <person name="Shin C."/>
            <person name="Lim J.Y."/>
            <person name="Park J.H."/>
            <person name="Huh J.H."/>
            <person name="Kim J.S."/>
            <person name="Kim B.D."/>
            <person name="Cohen O."/>
            <person name="Paran I."/>
            <person name="Suh M.C."/>
            <person name="Lee S.B."/>
            <person name="Kim Y.K."/>
            <person name="Shin Y."/>
            <person name="Noh S.J."/>
            <person name="Park J."/>
            <person name="Seo Y.S."/>
            <person name="Kwon S.Y."/>
            <person name="Kim H.A."/>
            <person name="Park J.M."/>
            <person name="Kim H.J."/>
            <person name="Choi S.B."/>
            <person name="Bosland P.W."/>
            <person name="Reeves G."/>
            <person name="Jo S.H."/>
            <person name="Lee B.W."/>
            <person name="Cho H.T."/>
            <person name="Choi H.S."/>
            <person name="Lee M.S."/>
            <person name="Yu Y."/>
            <person name="Do Choi Y."/>
            <person name="Park B.S."/>
            <person name="van Deynze A."/>
            <person name="Ashrafi H."/>
            <person name="Hill T."/>
            <person name="Kim W.T."/>
            <person name="Pai H.S."/>
            <person name="Ahn H.K."/>
            <person name="Yeam I."/>
            <person name="Giovannoni J.J."/>
            <person name="Rose J.K."/>
            <person name="Sorensen I."/>
            <person name="Lee S.J."/>
            <person name="Kim R.W."/>
            <person name="Choi I.Y."/>
            <person name="Choi B.S."/>
            <person name="Lim J.S."/>
            <person name="Lee Y.H."/>
            <person name="Choi D."/>
        </authorList>
    </citation>
    <scope>NUCLEOTIDE SEQUENCE [LARGE SCALE GENOMIC DNA]</scope>
    <source>
        <strain evidence="3">cv. CM334</strain>
    </source>
</reference>
<sequence length="391" mass="40874">MKIDGVFLKLELEIGCPRVLFLRVFERKSLDKIAKGGVGLAPDGGTGPLDNIEKGGMGLAPDGGTRPLRNIAKGGVGLTPGGGTRPLINIAKGGVGLTPGGGTGTFGNIAKGGMGLAPDGGTRVKGDARLGLDGGTGPFGNIEKGGMRPNPDGGTRPFENIAKGGVGLAPNGSTGPFDVDNDMNIFEIMCSLKDGVKVDVFVKHLEDEPIIVGPMFLGNVSHENMEESSVSFNNRPNFMVGEDHFNVEDPFTSFSTLSPCTTTPHFTTADSAVAPTAAPSIAAPSVAAPIATAPIAAAPNVIAPSVVAVDDIDVSPAGNDFSEEKVEGFDYSNEDSVDLERELVGDKEEKEYGSNVHEEVRELRSEKRKFQRRKRNERVPADNAKVPIGKV</sequence>
<evidence type="ECO:0000256" key="1">
    <source>
        <dbReference type="SAM" id="MobiDB-lite"/>
    </source>
</evidence>
<dbReference type="AlphaFoldDB" id="A0A2G2Z3K4"/>